<dbReference type="EMBL" id="SPLM01000145">
    <property type="protein sequence ID" value="TMW56789.1"/>
    <property type="molecule type" value="Genomic_DNA"/>
</dbReference>
<evidence type="ECO:0000313" key="3">
    <source>
        <dbReference type="EMBL" id="TMW56789.1"/>
    </source>
</evidence>
<keyword evidence="1" id="KW-0175">Coiled coil</keyword>
<feature type="region of interest" description="Disordered" evidence="2">
    <location>
        <begin position="402"/>
        <end position="438"/>
    </location>
</feature>
<dbReference type="AlphaFoldDB" id="A0A8K1FDD8"/>
<accession>A0A8K1FDD8</accession>
<proteinExistence type="predicted"/>
<reference evidence="3" key="1">
    <citation type="submission" date="2019-03" db="EMBL/GenBank/DDBJ databases">
        <title>Long read genome sequence of the mycoparasitic Pythium oligandrum ATCC 38472 isolated from sugarbeet rhizosphere.</title>
        <authorList>
            <person name="Gaulin E."/>
        </authorList>
    </citation>
    <scope>NUCLEOTIDE SEQUENCE</scope>
    <source>
        <strain evidence="3">ATCC 38472_TT</strain>
    </source>
</reference>
<evidence type="ECO:0000256" key="2">
    <source>
        <dbReference type="SAM" id="MobiDB-lite"/>
    </source>
</evidence>
<protein>
    <submittedName>
        <fullName evidence="3">Uncharacterized protein</fullName>
    </submittedName>
</protein>
<gene>
    <name evidence="3" type="ORF">Poli38472_006799</name>
</gene>
<organism evidence="3 4">
    <name type="scientific">Pythium oligandrum</name>
    <name type="common">Mycoparasitic fungus</name>
    <dbReference type="NCBI Taxonomy" id="41045"/>
    <lineage>
        <taxon>Eukaryota</taxon>
        <taxon>Sar</taxon>
        <taxon>Stramenopiles</taxon>
        <taxon>Oomycota</taxon>
        <taxon>Peronosporomycetes</taxon>
        <taxon>Pythiales</taxon>
        <taxon>Pythiaceae</taxon>
        <taxon>Pythium</taxon>
    </lineage>
</organism>
<feature type="coiled-coil region" evidence="1">
    <location>
        <begin position="108"/>
        <end position="142"/>
    </location>
</feature>
<feature type="compositionally biased region" description="Polar residues" evidence="2">
    <location>
        <begin position="283"/>
        <end position="294"/>
    </location>
</feature>
<evidence type="ECO:0000313" key="4">
    <source>
        <dbReference type="Proteomes" id="UP000794436"/>
    </source>
</evidence>
<sequence length="438" mass="48166">MVLAPSLLGQLREFVLHEVQSVLQAVPRALRSLRETLVAIEEWLIDSAKCVWKTCLSGSEDESWLEYFDRLTGLACRAITADEPMLPVSRPSGRQPSIAEFEWLAVTRDEYAQRNAELRRTIIELREKMAELEGQKRVSQAEIVHLRQVVERLRELHELGYHRQAHDIAVSLQRILGAQLSAPAAQGASPNCLLEGLAAKQATSLSGGGQDELTSSHEPQLVWNSVSMAGVARLPRHDWNVHWQNNVYAPIRPPSEASEAGEDVSQSFVLEEAIQTAPRTVDGMTQTDKTSSSVDRAEDKPSSSSKPTHFARVRNATSVPTTVDSQATCDATPRPTEGLSPDVASPSSLSYRQLTQQELGGSTFYMEALRKLKEERQQRRQLRQKSTSAADVLYSSFTTCDLQQSGGKHASSPTNSSSSSTDTAESEVCPDASRCVAV</sequence>
<feature type="region of interest" description="Disordered" evidence="2">
    <location>
        <begin position="275"/>
        <end position="349"/>
    </location>
</feature>
<keyword evidence="4" id="KW-1185">Reference proteome</keyword>
<comment type="caution">
    <text evidence="3">The sequence shown here is derived from an EMBL/GenBank/DDBJ whole genome shotgun (WGS) entry which is preliminary data.</text>
</comment>
<evidence type="ECO:0000256" key="1">
    <source>
        <dbReference type="SAM" id="Coils"/>
    </source>
</evidence>
<name>A0A8K1FDD8_PYTOL</name>
<dbReference type="Proteomes" id="UP000794436">
    <property type="component" value="Unassembled WGS sequence"/>
</dbReference>
<feature type="compositionally biased region" description="Low complexity" evidence="2">
    <location>
        <begin position="411"/>
        <end position="423"/>
    </location>
</feature>
<feature type="compositionally biased region" description="Polar residues" evidence="2">
    <location>
        <begin position="315"/>
        <end position="329"/>
    </location>
</feature>